<dbReference type="PROSITE" id="PS51450">
    <property type="entry name" value="LRR"/>
    <property type="match status" value="1"/>
</dbReference>
<dbReference type="EMBL" id="CATOUU010000517">
    <property type="protein sequence ID" value="CAI9932492.1"/>
    <property type="molecule type" value="Genomic_DNA"/>
</dbReference>
<sequence>MYNAASHTKLDDKALVEKYKNLIQGDALRIWCSKDVKSLDFINSLNINKLEIYNSKKIVPKLKSNIIQKLEITNCDIQSVKDFQLENLEILRISNFSEQYESETLAQEILRFQKLKELVLHGWIIDTTIISQMTDITNLGLSNCGLLSTEALRPLINLEQLYLQENKELDITSLQYMIKLTKLNLSDCGLLSVDAIRSLFNLQELNLHQNKDINITSLQYLTKLTKLNLVSCNLVSLDALRPLTLLKELVISWNSIVYLQAIIKLNQLSKLDARNNKIVDFQDFQHHPKVEMFDVKNQSKPTKEELQIANILREINSPITCLKQININMKLSDIKHQNIIIRTKKQLQVSLNSHAQFLARIALLIQNNAFDGYQ</sequence>
<dbReference type="EMBL" id="CAXDID020000052">
    <property type="protein sequence ID" value="CAL6005830.1"/>
    <property type="molecule type" value="Genomic_DNA"/>
</dbReference>
<reference evidence="3" key="1">
    <citation type="submission" date="2023-06" db="EMBL/GenBank/DDBJ databases">
        <authorList>
            <person name="Kurt Z."/>
        </authorList>
    </citation>
    <scope>NUCLEOTIDE SEQUENCE</scope>
</reference>
<dbReference type="SMART" id="SM00367">
    <property type="entry name" value="LRR_CC"/>
    <property type="match status" value="3"/>
</dbReference>
<evidence type="ECO:0000256" key="2">
    <source>
        <dbReference type="ARBA" id="ARBA00022737"/>
    </source>
</evidence>
<protein>
    <submittedName>
        <fullName evidence="3">Uncharacterized protein</fullName>
    </submittedName>
</protein>
<reference evidence="4 5" key="2">
    <citation type="submission" date="2024-07" db="EMBL/GenBank/DDBJ databases">
        <authorList>
            <person name="Akdeniz Z."/>
        </authorList>
    </citation>
    <scope>NUCLEOTIDE SEQUENCE [LARGE SCALE GENOMIC DNA]</scope>
</reference>
<evidence type="ECO:0000313" key="4">
    <source>
        <dbReference type="EMBL" id="CAL6005830.1"/>
    </source>
</evidence>
<dbReference type="SUPFAM" id="SSF52058">
    <property type="entry name" value="L domain-like"/>
    <property type="match status" value="1"/>
</dbReference>
<dbReference type="InterPro" id="IPR032675">
    <property type="entry name" value="LRR_dom_sf"/>
</dbReference>
<dbReference type="Proteomes" id="UP001642409">
    <property type="component" value="Unassembled WGS sequence"/>
</dbReference>
<proteinExistence type="predicted"/>
<dbReference type="InterPro" id="IPR050836">
    <property type="entry name" value="SDS22/Internalin_LRR"/>
</dbReference>
<evidence type="ECO:0000313" key="3">
    <source>
        <dbReference type="EMBL" id="CAI9932492.1"/>
    </source>
</evidence>
<keyword evidence="2" id="KW-0677">Repeat</keyword>
<gene>
    <name evidence="4" type="ORF">HINF_LOCUS19756</name>
    <name evidence="3" type="ORF">HINF_LOCUS20137</name>
</gene>
<keyword evidence="5" id="KW-1185">Reference proteome</keyword>
<comment type="caution">
    <text evidence="3">The sequence shown here is derived from an EMBL/GenBank/DDBJ whole genome shotgun (WGS) entry which is preliminary data.</text>
</comment>
<name>A0AA86PAL3_9EUKA</name>
<keyword evidence="1" id="KW-0433">Leucine-rich repeat</keyword>
<evidence type="ECO:0000256" key="1">
    <source>
        <dbReference type="ARBA" id="ARBA00022614"/>
    </source>
</evidence>
<dbReference type="InterPro" id="IPR006553">
    <property type="entry name" value="Leu-rich_rpt_Cys-con_subtyp"/>
</dbReference>
<accession>A0AA86PAL3</accession>
<dbReference type="PANTHER" id="PTHR46652">
    <property type="entry name" value="LEUCINE-RICH REPEAT AND IQ DOMAIN-CONTAINING PROTEIN 1-RELATED"/>
    <property type="match status" value="1"/>
</dbReference>
<organism evidence="3">
    <name type="scientific">Hexamita inflata</name>
    <dbReference type="NCBI Taxonomy" id="28002"/>
    <lineage>
        <taxon>Eukaryota</taxon>
        <taxon>Metamonada</taxon>
        <taxon>Diplomonadida</taxon>
        <taxon>Hexamitidae</taxon>
        <taxon>Hexamitinae</taxon>
        <taxon>Hexamita</taxon>
    </lineage>
</organism>
<dbReference type="Gene3D" id="3.80.10.10">
    <property type="entry name" value="Ribonuclease Inhibitor"/>
    <property type="match status" value="1"/>
</dbReference>
<dbReference type="InterPro" id="IPR001611">
    <property type="entry name" value="Leu-rich_rpt"/>
</dbReference>
<dbReference type="AlphaFoldDB" id="A0AA86PAL3"/>
<dbReference type="PANTHER" id="PTHR46652:SF3">
    <property type="entry name" value="LEUCINE-RICH REPEAT-CONTAINING PROTEIN 9"/>
    <property type="match status" value="1"/>
</dbReference>
<evidence type="ECO:0000313" key="5">
    <source>
        <dbReference type="Proteomes" id="UP001642409"/>
    </source>
</evidence>